<protein>
    <submittedName>
        <fullName evidence="7">Mitogen-activated protein kinase kinase kinase kinase 4</fullName>
    </submittedName>
</protein>
<dbReference type="Proteomes" id="UP001626550">
    <property type="component" value="Unassembled WGS sequence"/>
</dbReference>
<accession>A0ABD2Q3L0</accession>
<evidence type="ECO:0000256" key="2">
    <source>
        <dbReference type="ARBA" id="ARBA00022840"/>
    </source>
</evidence>
<dbReference type="GO" id="GO:0004674">
    <property type="term" value="F:protein serine/threonine kinase activity"/>
    <property type="evidence" value="ECO:0007669"/>
    <property type="project" value="UniProtKB-KW"/>
</dbReference>
<dbReference type="SMART" id="SM00220">
    <property type="entry name" value="S_TKc"/>
    <property type="match status" value="1"/>
</dbReference>
<feature type="compositionally biased region" description="Acidic residues" evidence="5">
    <location>
        <begin position="357"/>
        <end position="370"/>
    </location>
</feature>
<dbReference type="PROSITE" id="PS00107">
    <property type="entry name" value="PROTEIN_KINASE_ATP"/>
    <property type="match status" value="1"/>
</dbReference>
<evidence type="ECO:0000313" key="8">
    <source>
        <dbReference type="Proteomes" id="UP001626550"/>
    </source>
</evidence>
<keyword evidence="8" id="KW-1185">Reference proteome</keyword>
<keyword evidence="7" id="KW-0418">Kinase</keyword>
<gene>
    <name evidence="7" type="primary">MAP4K4</name>
    <name evidence="7" type="ORF">Ciccas_007445</name>
</gene>
<evidence type="ECO:0000256" key="4">
    <source>
        <dbReference type="RuleBase" id="RU000304"/>
    </source>
</evidence>
<dbReference type="InterPro" id="IPR017441">
    <property type="entry name" value="Protein_kinase_ATP_BS"/>
</dbReference>
<keyword evidence="1 3" id="KW-0547">Nucleotide-binding</keyword>
<evidence type="ECO:0000259" key="6">
    <source>
        <dbReference type="PROSITE" id="PS50011"/>
    </source>
</evidence>
<keyword evidence="2 3" id="KW-0067">ATP-binding</keyword>
<dbReference type="SUPFAM" id="SSF56112">
    <property type="entry name" value="Protein kinase-like (PK-like)"/>
    <property type="match status" value="1"/>
</dbReference>
<dbReference type="Gene3D" id="3.30.200.20">
    <property type="entry name" value="Phosphorylase Kinase, domain 1"/>
    <property type="match status" value="1"/>
</dbReference>
<dbReference type="Pfam" id="PF00069">
    <property type="entry name" value="Pkinase"/>
    <property type="match status" value="1"/>
</dbReference>
<feature type="domain" description="Protein kinase" evidence="6">
    <location>
        <begin position="16"/>
        <end position="299"/>
    </location>
</feature>
<evidence type="ECO:0000256" key="3">
    <source>
        <dbReference type="PROSITE-ProRule" id="PRU10141"/>
    </source>
</evidence>
<dbReference type="GO" id="GO:0005524">
    <property type="term" value="F:ATP binding"/>
    <property type="evidence" value="ECO:0007669"/>
    <property type="project" value="UniProtKB-UniRule"/>
</dbReference>
<dbReference type="PROSITE" id="PS50011">
    <property type="entry name" value="PROTEIN_KINASE_DOM"/>
    <property type="match status" value="1"/>
</dbReference>
<evidence type="ECO:0000256" key="5">
    <source>
        <dbReference type="SAM" id="MobiDB-lite"/>
    </source>
</evidence>
<organism evidence="7 8">
    <name type="scientific">Cichlidogyrus casuarinus</name>
    <dbReference type="NCBI Taxonomy" id="1844966"/>
    <lineage>
        <taxon>Eukaryota</taxon>
        <taxon>Metazoa</taxon>
        <taxon>Spiralia</taxon>
        <taxon>Lophotrochozoa</taxon>
        <taxon>Platyhelminthes</taxon>
        <taxon>Monogenea</taxon>
        <taxon>Monopisthocotylea</taxon>
        <taxon>Dactylogyridea</taxon>
        <taxon>Ancyrocephalidae</taxon>
        <taxon>Cichlidogyrus</taxon>
    </lineage>
</organism>
<dbReference type="InterPro" id="IPR051700">
    <property type="entry name" value="STE20_Ser-Thr_kinase"/>
</dbReference>
<evidence type="ECO:0000256" key="1">
    <source>
        <dbReference type="ARBA" id="ARBA00022741"/>
    </source>
</evidence>
<keyword evidence="4" id="KW-0723">Serine/threonine-protein kinase</keyword>
<dbReference type="EMBL" id="JBJKFK010001145">
    <property type="protein sequence ID" value="KAL3313948.1"/>
    <property type="molecule type" value="Genomic_DNA"/>
</dbReference>
<keyword evidence="7" id="KW-0808">Transferase</keyword>
<proteinExistence type="inferred from homology"/>
<name>A0ABD2Q3L0_9PLAT</name>
<dbReference type="Gene3D" id="1.10.510.10">
    <property type="entry name" value="Transferase(Phosphotransferase) domain 1"/>
    <property type="match status" value="1"/>
</dbReference>
<dbReference type="PANTHER" id="PTHR47096:SF1">
    <property type="entry name" value="MISSHAPEN LIKE KINASE 1"/>
    <property type="match status" value="1"/>
</dbReference>
<dbReference type="InterPro" id="IPR011009">
    <property type="entry name" value="Kinase-like_dom_sf"/>
</dbReference>
<dbReference type="InterPro" id="IPR000719">
    <property type="entry name" value="Prot_kinase_dom"/>
</dbReference>
<feature type="binding site" evidence="3">
    <location>
        <position position="45"/>
    </location>
    <ligand>
        <name>ATP</name>
        <dbReference type="ChEBI" id="CHEBI:30616"/>
    </ligand>
</feature>
<dbReference type="FunFam" id="3.30.200.20:FF:000259">
    <property type="entry name" value="Mitogen-activated protein kinase kinase kinase kinase 4"/>
    <property type="match status" value="1"/>
</dbReference>
<dbReference type="InterPro" id="IPR008271">
    <property type="entry name" value="Ser/Thr_kinase_AS"/>
</dbReference>
<evidence type="ECO:0000313" key="7">
    <source>
        <dbReference type="EMBL" id="KAL3313948.1"/>
    </source>
</evidence>
<feature type="region of interest" description="Disordered" evidence="5">
    <location>
        <begin position="323"/>
        <end position="370"/>
    </location>
</feature>
<comment type="caution">
    <text evidence="7">The sequence shown here is derived from an EMBL/GenBank/DDBJ whole genome shotgun (WGS) entry which is preliminary data.</text>
</comment>
<dbReference type="AlphaFoldDB" id="A0ABD2Q3L0"/>
<comment type="similarity">
    <text evidence="4">Belongs to the protein kinase superfamily.</text>
</comment>
<dbReference type="PANTHER" id="PTHR47096">
    <property type="entry name" value="MISSHAPEN LIKE KINASE 1"/>
    <property type="match status" value="1"/>
</dbReference>
<reference evidence="7 8" key="1">
    <citation type="submission" date="2024-11" db="EMBL/GenBank/DDBJ databases">
        <title>Adaptive evolution of stress response genes in parasites aligns with host niche diversity.</title>
        <authorList>
            <person name="Hahn C."/>
            <person name="Resl P."/>
        </authorList>
    </citation>
    <scope>NUCLEOTIDE SEQUENCE [LARGE SCALE GENOMIC DNA]</scope>
    <source>
        <strain evidence="7">EGGRZ-B1_66</strain>
        <tissue evidence="7">Body</tissue>
    </source>
</reference>
<dbReference type="PROSITE" id="PS00108">
    <property type="entry name" value="PROTEIN_KINASE_ST"/>
    <property type="match status" value="1"/>
</dbReference>
<sequence length="454" mass="51893">MDITNLDELQDPSNHFTCLEAVGKGTYGFVYKGKHIRTGQLAAIKVMAITEEDEKEIILEINTLKKLSNHKNIAQYYGAFIKKEKPQDKLWLVMEYCGSGSVTDLVKSIKTQSLREDWIAYICREIIHGLAHLHANRVIHRDIKGQNVLLTDSADVKLVDFGVSAQLDRTVSKRNTFIGTPYWMAPEVIKCEKEEDCKYDTRSDIWSLGITAIEMAQGRPPWCEVHPMRALFIILKNDPPKLGALETGQRQNSGYPGARNGYVPPNKWSARFHDFIAKCVTKEFTQRPDTAQLLRHDFVANITNEREIRHSLRDHLDKMRAAKAAMQKRENIRAPVQQPPPQRAPKPLSEQPVYEYEGSDPEEADENEDQDEAIAASHAMARISNLMPQHIMMQNAPVKFGLPHHVRLPISIKKMYQFDRNRRGYSPVSSHSPSFIARAHCLWDVFFLISPETR</sequence>